<organism evidence="1 2">
    <name type="scientific">Thamnidium elegans</name>
    <dbReference type="NCBI Taxonomy" id="101142"/>
    <lineage>
        <taxon>Eukaryota</taxon>
        <taxon>Fungi</taxon>
        <taxon>Fungi incertae sedis</taxon>
        <taxon>Mucoromycota</taxon>
        <taxon>Mucoromycotina</taxon>
        <taxon>Mucoromycetes</taxon>
        <taxon>Mucorales</taxon>
        <taxon>Mucorineae</taxon>
        <taxon>Mucoraceae</taxon>
        <taxon>Thamnidium</taxon>
    </lineage>
</organism>
<proteinExistence type="predicted"/>
<accession>A0A8H7SHN1</accession>
<evidence type="ECO:0000313" key="1">
    <source>
        <dbReference type="EMBL" id="KAG2229442.1"/>
    </source>
</evidence>
<gene>
    <name evidence="1" type="ORF">INT48_007044</name>
</gene>
<protein>
    <submittedName>
        <fullName evidence="1">Uncharacterized protein</fullName>
    </submittedName>
</protein>
<keyword evidence="2" id="KW-1185">Reference proteome</keyword>
<name>A0A8H7SHN1_9FUNG</name>
<evidence type="ECO:0000313" key="2">
    <source>
        <dbReference type="Proteomes" id="UP000613177"/>
    </source>
</evidence>
<comment type="caution">
    <text evidence="1">The sequence shown here is derived from an EMBL/GenBank/DDBJ whole genome shotgun (WGS) entry which is preliminary data.</text>
</comment>
<dbReference type="AlphaFoldDB" id="A0A8H7SHN1"/>
<dbReference type="EMBL" id="JAEPRE010000274">
    <property type="protein sequence ID" value="KAG2229442.1"/>
    <property type="molecule type" value="Genomic_DNA"/>
</dbReference>
<dbReference type="Proteomes" id="UP000613177">
    <property type="component" value="Unassembled WGS sequence"/>
</dbReference>
<sequence>MTPLEEKSKSQIIQDEVEPTYTRLSPELIEPLESVKKIGLNVLDLLLLKLVKDTPRKHQRRLSDCLSPKNIPETCMKRSLSSPVTTSLNQVYKILDCHHDQMNQQDYTLCCSLAALLSDVYQLLELTVETDVPLLQQQLSDFQLQRTTQGIMSMNEPEIISIWNEMDHLMSIVRAFVVKYPASYENETPPPAYNSIMEDGHDLDVLLNAIDRLSNVAPRLNNQRVDLTPTQVKELAAATLGKTVERLSKGRLEDQRAFLPLKSRQELLQDLIDQIQTSASRSFDNQRVCLSKIQQRKMDIASLNSVLDRLDKGRYTNQEWISHEEILIRDLKHTTDLLVKSHRRPEYNRQRYSLSADKERNLFISGLFNKVERLEAYRLIDQDAELPKTPIHEDLNQLLDRIYSSKPRFNNQRASFS</sequence>
<reference evidence="1" key="1">
    <citation type="submission" date="2021-01" db="EMBL/GenBank/DDBJ databases">
        <title>Metabolic potential, ecology and presence of endohyphal bacteria is reflected in genomic diversity of Mucoromycotina.</title>
        <authorList>
            <person name="Muszewska A."/>
            <person name="Okrasinska A."/>
            <person name="Steczkiewicz K."/>
            <person name="Drgas O."/>
            <person name="Orlowska M."/>
            <person name="Perlinska-Lenart U."/>
            <person name="Aleksandrzak-Piekarczyk T."/>
            <person name="Szatraj K."/>
            <person name="Zielenkiewicz U."/>
            <person name="Pilsyk S."/>
            <person name="Malc E."/>
            <person name="Mieczkowski P."/>
            <person name="Kruszewska J.S."/>
            <person name="Biernat P."/>
            <person name="Pawlowska J."/>
        </authorList>
    </citation>
    <scope>NUCLEOTIDE SEQUENCE</scope>
    <source>
        <strain evidence="1">WA0000018081</strain>
    </source>
</reference>